<reference evidence="4 5" key="1">
    <citation type="submission" date="2019-10" db="EMBL/GenBank/DDBJ databases">
        <title>Rubrobacter sp nov SCSIO 52915 isolated from a deep-sea sediment in the South China Sea.</title>
        <authorList>
            <person name="Chen R.W."/>
        </authorList>
    </citation>
    <scope>NUCLEOTIDE SEQUENCE [LARGE SCALE GENOMIC DNA]</scope>
    <source>
        <strain evidence="4 5">SCSIO 52915</strain>
    </source>
</reference>
<dbReference type="PANTHER" id="PTHR43877">
    <property type="entry name" value="AMINOALKYLPHOSPHONATE N-ACETYLTRANSFERASE-RELATED-RELATED"/>
    <property type="match status" value="1"/>
</dbReference>
<evidence type="ECO:0000313" key="4">
    <source>
        <dbReference type="EMBL" id="QIN80341.1"/>
    </source>
</evidence>
<dbReference type="NCBIfam" id="NF040501">
    <property type="entry name" value="resist_ArsN2"/>
    <property type="match status" value="1"/>
</dbReference>
<keyword evidence="1 4" id="KW-0808">Transferase</keyword>
<dbReference type="InterPro" id="IPR016181">
    <property type="entry name" value="Acyl_CoA_acyltransferase"/>
</dbReference>
<dbReference type="RefSeq" id="WP_166398011.1">
    <property type="nucleotide sequence ID" value="NZ_CP045121.1"/>
</dbReference>
<keyword evidence="5" id="KW-1185">Reference proteome</keyword>
<accession>A0A6G8Q1J3</accession>
<evidence type="ECO:0000256" key="2">
    <source>
        <dbReference type="ARBA" id="ARBA00023315"/>
    </source>
</evidence>
<dbReference type="Proteomes" id="UP000502706">
    <property type="component" value="Chromosome"/>
</dbReference>
<dbReference type="KEGG" id="rmar:GBA65_19485"/>
<evidence type="ECO:0000259" key="3">
    <source>
        <dbReference type="PROSITE" id="PS51186"/>
    </source>
</evidence>
<dbReference type="SUPFAM" id="SSF55729">
    <property type="entry name" value="Acyl-CoA N-acyltransferases (Nat)"/>
    <property type="match status" value="1"/>
</dbReference>
<evidence type="ECO:0000256" key="1">
    <source>
        <dbReference type="ARBA" id="ARBA00022679"/>
    </source>
</evidence>
<organism evidence="4 5">
    <name type="scientific">Rubrobacter marinus</name>
    <dbReference type="NCBI Taxonomy" id="2653852"/>
    <lineage>
        <taxon>Bacteria</taxon>
        <taxon>Bacillati</taxon>
        <taxon>Actinomycetota</taxon>
        <taxon>Rubrobacteria</taxon>
        <taxon>Rubrobacterales</taxon>
        <taxon>Rubrobacteraceae</taxon>
        <taxon>Rubrobacter</taxon>
    </lineage>
</organism>
<feature type="domain" description="N-acetyltransferase" evidence="3">
    <location>
        <begin position="3"/>
        <end position="143"/>
    </location>
</feature>
<dbReference type="InterPro" id="IPR050832">
    <property type="entry name" value="Bact_Acetyltransf"/>
</dbReference>
<sequence>MSTRVGPARGEDLTEILALLEGSGLPREGLEGHPALVAREGERVVGSAALELYGSSALLRSVAVADGRRGEGLGGRLTREALALARERGARRAYLLTQTADGFFPRFGFRPVPRPEVPEEVRDSVEFVSACPGSARAMFLNLTEGAR</sequence>
<dbReference type="GO" id="GO:0016747">
    <property type="term" value="F:acyltransferase activity, transferring groups other than amino-acyl groups"/>
    <property type="evidence" value="ECO:0007669"/>
    <property type="project" value="InterPro"/>
</dbReference>
<dbReference type="AlphaFoldDB" id="A0A6G8Q1J3"/>
<keyword evidence="2" id="KW-0012">Acyltransferase</keyword>
<evidence type="ECO:0000313" key="5">
    <source>
        <dbReference type="Proteomes" id="UP000502706"/>
    </source>
</evidence>
<dbReference type="EMBL" id="CP045121">
    <property type="protein sequence ID" value="QIN80341.1"/>
    <property type="molecule type" value="Genomic_DNA"/>
</dbReference>
<dbReference type="Gene3D" id="3.40.630.30">
    <property type="match status" value="1"/>
</dbReference>
<dbReference type="PROSITE" id="PS51186">
    <property type="entry name" value="GNAT"/>
    <property type="match status" value="1"/>
</dbReference>
<proteinExistence type="predicted"/>
<dbReference type="InterPro" id="IPR000182">
    <property type="entry name" value="GNAT_dom"/>
</dbReference>
<gene>
    <name evidence="4" type="ORF">GBA65_19485</name>
</gene>
<protein>
    <submittedName>
        <fullName evidence="4">GNAT family N-acetyltransferase</fullName>
    </submittedName>
</protein>
<dbReference type="Pfam" id="PF13508">
    <property type="entry name" value="Acetyltransf_7"/>
    <property type="match status" value="1"/>
</dbReference>
<name>A0A6G8Q1J3_9ACTN</name>